<feature type="signal peptide" evidence="2">
    <location>
        <begin position="1"/>
        <end position="20"/>
    </location>
</feature>
<comment type="caution">
    <text evidence="3">The sequence shown here is derived from an EMBL/GenBank/DDBJ whole genome shotgun (WGS) entry which is preliminary data.</text>
</comment>
<evidence type="ECO:0008006" key="5">
    <source>
        <dbReference type="Google" id="ProtNLM"/>
    </source>
</evidence>
<accession>A0A9D3YHA3</accession>
<feature type="region of interest" description="Disordered" evidence="1">
    <location>
        <begin position="110"/>
        <end position="137"/>
    </location>
</feature>
<evidence type="ECO:0000256" key="2">
    <source>
        <dbReference type="SAM" id="SignalP"/>
    </source>
</evidence>
<protein>
    <recommendedName>
        <fullName evidence="5">Secreted protein</fullName>
    </recommendedName>
</protein>
<evidence type="ECO:0000256" key="1">
    <source>
        <dbReference type="SAM" id="MobiDB-lite"/>
    </source>
</evidence>
<feature type="compositionally biased region" description="Low complexity" evidence="1">
    <location>
        <begin position="110"/>
        <end position="126"/>
    </location>
</feature>
<keyword evidence="4" id="KW-1185">Reference proteome</keyword>
<proteinExistence type="predicted"/>
<sequence length="137" mass="14713">MVVVVVVVVVVVEAAATAAGATAAVSSIDQGKCTLIDRKRTDQQTDQPTSSNTKYFLFLEGRQNKDLTSTDIFFRVLTRKARTLLAEEVGSEQSLSQSVSQSVSQSLTHSVSQSVSHSVSQSISQSVRERAGGPVRR</sequence>
<dbReference type="AlphaFoldDB" id="A0A9D3YHA3"/>
<feature type="chain" id="PRO_5039413960" description="Secreted protein" evidence="2">
    <location>
        <begin position="21"/>
        <end position="137"/>
    </location>
</feature>
<keyword evidence="2" id="KW-0732">Signal</keyword>
<name>A0A9D3YHA3_DREPO</name>
<evidence type="ECO:0000313" key="3">
    <source>
        <dbReference type="EMBL" id="KAH3700702.1"/>
    </source>
</evidence>
<dbReference type="Proteomes" id="UP000828390">
    <property type="component" value="Unassembled WGS sequence"/>
</dbReference>
<dbReference type="EMBL" id="JAIWYP010000015">
    <property type="protein sequence ID" value="KAH3700702.1"/>
    <property type="molecule type" value="Genomic_DNA"/>
</dbReference>
<organism evidence="3 4">
    <name type="scientific">Dreissena polymorpha</name>
    <name type="common">Zebra mussel</name>
    <name type="synonym">Mytilus polymorpha</name>
    <dbReference type="NCBI Taxonomy" id="45954"/>
    <lineage>
        <taxon>Eukaryota</taxon>
        <taxon>Metazoa</taxon>
        <taxon>Spiralia</taxon>
        <taxon>Lophotrochozoa</taxon>
        <taxon>Mollusca</taxon>
        <taxon>Bivalvia</taxon>
        <taxon>Autobranchia</taxon>
        <taxon>Heteroconchia</taxon>
        <taxon>Euheterodonta</taxon>
        <taxon>Imparidentia</taxon>
        <taxon>Neoheterodontei</taxon>
        <taxon>Myida</taxon>
        <taxon>Dreissenoidea</taxon>
        <taxon>Dreissenidae</taxon>
        <taxon>Dreissena</taxon>
    </lineage>
</organism>
<reference evidence="3" key="1">
    <citation type="journal article" date="2019" name="bioRxiv">
        <title>The Genome of the Zebra Mussel, Dreissena polymorpha: A Resource for Invasive Species Research.</title>
        <authorList>
            <person name="McCartney M.A."/>
            <person name="Auch B."/>
            <person name="Kono T."/>
            <person name="Mallez S."/>
            <person name="Zhang Y."/>
            <person name="Obille A."/>
            <person name="Becker A."/>
            <person name="Abrahante J.E."/>
            <person name="Garbe J."/>
            <person name="Badalamenti J.P."/>
            <person name="Herman A."/>
            <person name="Mangelson H."/>
            <person name="Liachko I."/>
            <person name="Sullivan S."/>
            <person name="Sone E.D."/>
            <person name="Koren S."/>
            <person name="Silverstein K.A.T."/>
            <person name="Beckman K.B."/>
            <person name="Gohl D.M."/>
        </authorList>
    </citation>
    <scope>NUCLEOTIDE SEQUENCE</scope>
    <source>
        <strain evidence="3">Duluth1</strain>
        <tissue evidence="3">Whole animal</tissue>
    </source>
</reference>
<gene>
    <name evidence="3" type="ORF">DPMN_075679</name>
</gene>
<evidence type="ECO:0000313" key="4">
    <source>
        <dbReference type="Proteomes" id="UP000828390"/>
    </source>
</evidence>
<reference evidence="3" key="2">
    <citation type="submission" date="2020-11" db="EMBL/GenBank/DDBJ databases">
        <authorList>
            <person name="McCartney M.A."/>
            <person name="Auch B."/>
            <person name="Kono T."/>
            <person name="Mallez S."/>
            <person name="Becker A."/>
            <person name="Gohl D.M."/>
            <person name="Silverstein K.A.T."/>
            <person name="Koren S."/>
            <person name="Bechman K.B."/>
            <person name="Herman A."/>
            <person name="Abrahante J.E."/>
            <person name="Garbe J."/>
        </authorList>
    </citation>
    <scope>NUCLEOTIDE SEQUENCE</scope>
    <source>
        <strain evidence="3">Duluth1</strain>
        <tissue evidence="3">Whole animal</tissue>
    </source>
</reference>